<proteinExistence type="predicted"/>
<reference evidence="1 2" key="1">
    <citation type="submission" date="2009-11" db="EMBL/GenBank/DDBJ databases">
        <authorList>
            <person name="Weinstock G."/>
            <person name="Sodergren E."/>
            <person name="Clifton S."/>
            <person name="Fulton L."/>
            <person name="Fulton B."/>
            <person name="Courtney L."/>
            <person name="Fronick C."/>
            <person name="Harrison M."/>
            <person name="Strong C."/>
            <person name="Farmer C."/>
            <person name="Delahaunty K."/>
            <person name="Markovic C."/>
            <person name="Hall O."/>
            <person name="Minx P."/>
            <person name="Tomlinson C."/>
            <person name="Mitreva M."/>
            <person name="Nelson J."/>
            <person name="Hou S."/>
            <person name="Wollam A."/>
            <person name="Pepin K.H."/>
            <person name="Johnson M."/>
            <person name="Bhonagiri V."/>
            <person name="Nash W.E."/>
            <person name="Warren W."/>
            <person name="Chinwalla A."/>
            <person name="Mardis E.R."/>
            <person name="Wilson R.K."/>
        </authorList>
    </citation>
    <scope>NUCLEOTIDE SEQUENCE [LARGE SCALE GENOMIC DNA]</scope>
    <source>
        <strain evidence="1 2">F0302</strain>
    </source>
</reference>
<accession>D1QQ28</accession>
<sequence>MELCVKGFEISDNFPFLCLLFSVWQRLEMLKTVSNVYRNDIIKKWLLADEMI</sequence>
<protein>
    <submittedName>
        <fullName evidence="1">Uncharacterized protein</fullName>
    </submittedName>
</protein>
<dbReference type="STRING" id="649760.HMPREF0971_01075"/>
<dbReference type="HOGENOM" id="CLU_3083265_0_0_10"/>
<organism evidence="1 2">
    <name type="scientific">Segatella oris F0302</name>
    <dbReference type="NCBI Taxonomy" id="649760"/>
    <lineage>
        <taxon>Bacteria</taxon>
        <taxon>Pseudomonadati</taxon>
        <taxon>Bacteroidota</taxon>
        <taxon>Bacteroidia</taxon>
        <taxon>Bacteroidales</taxon>
        <taxon>Prevotellaceae</taxon>
        <taxon>Segatella</taxon>
    </lineage>
</organism>
<gene>
    <name evidence="1" type="ORF">HMPREF0971_01075</name>
</gene>
<comment type="caution">
    <text evidence="1">The sequence shown here is derived from an EMBL/GenBank/DDBJ whole genome shotgun (WGS) entry which is preliminary data.</text>
</comment>
<evidence type="ECO:0000313" key="1">
    <source>
        <dbReference type="EMBL" id="EFB32622.1"/>
    </source>
</evidence>
<name>D1QQ28_9BACT</name>
<dbReference type="Proteomes" id="UP000004079">
    <property type="component" value="Unassembled WGS sequence"/>
</dbReference>
<dbReference type="AlphaFoldDB" id="D1QQ28"/>
<dbReference type="EMBL" id="ACUZ02000021">
    <property type="protein sequence ID" value="EFB32622.1"/>
    <property type="molecule type" value="Genomic_DNA"/>
</dbReference>
<evidence type="ECO:0000313" key="2">
    <source>
        <dbReference type="Proteomes" id="UP000004079"/>
    </source>
</evidence>